<evidence type="ECO:0000313" key="2">
    <source>
        <dbReference type="EMBL" id="WFD40625.1"/>
    </source>
</evidence>
<protein>
    <submittedName>
        <fullName evidence="2">Uncharacterized protein</fullName>
    </submittedName>
</protein>
<keyword evidence="1" id="KW-0472">Membrane</keyword>
<reference evidence="2" key="1">
    <citation type="submission" date="2023-03" db="EMBL/GenBank/DDBJ databases">
        <title>Mating type loci evolution in Malassezia.</title>
        <authorList>
            <person name="Coelho M.A."/>
        </authorList>
    </citation>
    <scope>NUCLEOTIDE SEQUENCE</scope>
    <source>
        <strain evidence="2">CBS 9431</strain>
    </source>
</reference>
<dbReference type="EMBL" id="CP119964">
    <property type="protein sequence ID" value="WFD40625.1"/>
    <property type="molecule type" value="Genomic_DNA"/>
</dbReference>
<dbReference type="AlphaFoldDB" id="A0AAF0F4E0"/>
<organism evidence="2 3">
    <name type="scientific">Malassezia japonica</name>
    <dbReference type="NCBI Taxonomy" id="223818"/>
    <lineage>
        <taxon>Eukaryota</taxon>
        <taxon>Fungi</taxon>
        <taxon>Dikarya</taxon>
        <taxon>Basidiomycota</taxon>
        <taxon>Ustilaginomycotina</taxon>
        <taxon>Malasseziomycetes</taxon>
        <taxon>Malasseziales</taxon>
        <taxon>Malasseziaceae</taxon>
        <taxon>Malassezia</taxon>
    </lineage>
</organism>
<gene>
    <name evidence="2" type="ORF">MJAP1_003613</name>
</gene>
<accession>A0AAF0F4E0</accession>
<feature type="transmembrane region" description="Helical" evidence="1">
    <location>
        <begin position="33"/>
        <end position="60"/>
    </location>
</feature>
<evidence type="ECO:0000313" key="3">
    <source>
        <dbReference type="Proteomes" id="UP001217754"/>
    </source>
</evidence>
<keyword evidence="3" id="KW-1185">Reference proteome</keyword>
<dbReference type="GeneID" id="85227264"/>
<keyword evidence="1" id="KW-1133">Transmembrane helix</keyword>
<dbReference type="Proteomes" id="UP001217754">
    <property type="component" value="Chromosome 7"/>
</dbReference>
<name>A0AAF0F4E0_9BASI</name>
<dbReference type="RefSeq" id="XP_060123522.1">
    <property type="nucleotide sequence ID" value="XM_060267539.1"/>
</dbReference>
<keyword evidence="1" id="KW-0812">Transmembrane</keyword>
<proteinExistence type="predicted"/>
<evidence type="ECO:0000256" key="1">
    <source>
        <dbReference type="SAM" id="Phobius"/>
    </source>
</evidence>
<sequence>MVANTYVMTILYLTADIAYGKNIFDRGIHHPGFITFMIVFGLGLAVLSVFYALVTSIVLLSSLINK</sequence>